<feature type="region of interest" description="Disordered" evidence="2">
    <location>
        <begin position="310"/>
        <end position="336"/>
    </location>
</feature>
<feature type="coiled-coil region" evidence="1">
    <location>
        <begin position="61"/>
        <end position="88"/>
    </location>
</feature>
<dbReference type="Proteomes" id="UP000824010">
    <property type="component" value="Chromosome"/>
</dbReference>
<keyword evidence="5" id="KW-1185">Reference proteome</keyword>
<sequence length="336" mass="37474">MSRLWVQDWQGLAARSRMFRCLTAIGLVFLVAFVGYFARLRTPLLSYSEAFQQQLQLQSALAQRGAQLVELEREQQALERARTGLQTMRWRLAAGEGMSELLDQLALSGHEHGLSFERIEVHEAQQASGYRLQPLEVSVQGRYPALRLWLEQWLEQLRLLNVVRLRLALQEGDVGVVSAQLLIHAYQPGEELPVPVALADEPARVALSKSGFDPFHAWMSAADGRGLRHVPLAQLEMVGSLSQAGRRHALLRSAGRLYRVGEGDRVGLDEGVVVTIDAERVEVSERMYVGGRWQSRPRYLVLKKREQGEVRDETEAMVERHGSGEHPGGAGSGVSG</sequence>
<dbReference type="RefSeq" id="WP_217867510.1">
    <property type="nucleotide sequence ID" value="NZ_CP077077.1"/>
</dbReference>
<keyword evidence="3" id="KW-1133">Transmembrane helix</keyword>
<keyword evidence="3" id="KW-0812">Transmembrane</keyword>
<feature type="transmembrane region" description="Helical" evidence="3">
    <location>
        <begin position="21"/>
        <end position="38"/>
    </location>
</feature>
<evidence type="ECO:0000256" key="2">
    <source>
        <dbReference type="SAM" id="MobiDB-lite"/>
    </source>
</evidence>
<evidence type="ECO:0000313" key="5">
    <source>
        <dbReference type="Proteomes" id="UP000824010"/>
    </source>
</evidence>
<gene>
    <name evidence="4" type="ORF">KSS90_23785</name>
</gene>
<feature type="compositionally biased region" description="Gly residues" evidence="2">
    <location>
        <begin position="325"/>
        <end position="336"/>
    </location>
</feature>
<evidence type="ECO:0000256" key="3">
    <source>
        <dbReference type="SAM" id="Phobius"/>
    </source>
</evidence>
<keyword evidence="3" id="KW-0472">Membrane</keyword>
<name>A0ABX8NJX4_9PSED</name>
<dbReference type="Pfam" id="PF04350">
    <property type="entry name" value="PilO"/>
    <property type="match status" value="1"/>
</dbReference>
<organism evidence="4 5">
    <name type="scientific">Pseudomonas maumuensis</name>
    <dbReference type="NCBI Taxonomy" id="2842354"/>
    <lineage>
        <taxon>Bacteria</taxon>
        <taxon>Pseudomonadati</taxon>
        <taxon>Pseudomonadota</taxon>
        <taxon>Gammaproteobacteria</taxon>
        <taxon>Pseudomonadales</taxon>
        <taxon>Pseudomonadaceae</taxon>
        <taxon>Pseudomonas</taxon>
    </lineage>
</organism>
<evidence type="ECO:0000256" key="1">
    <source>
        <dbReference type="SAM" id="Coils"/>
    </source>
</evidence>
<dbReference type="Pfam" id="PF04351">
    <property type="entry name" value="PilP"/>
    <property type="match status" value="1"/>
</dbReference>
<proteinExistence type="predicted"/>
<evidence type="ECO:0000313" key="4">
    <source>
        <dbReference type="EMBL" id="QXH56307.1"/>
    </source>
</evidence>
<accession>A0ABX8NJX4</accession>
<dbReference type="InterPro" id="IPR007445">
    <property type="entry name" value="PilO"/>
</dbReference>
<dbReference type="InterPro" id="IPR007446">
    <property type="entry name" value="PilP"/>
</dbReference>
<feature type="compositionally biased region" description="Basic and acidic residues" evidence="2">
    <location>
        <begin position="310"/>
        <end position="324"/>
    </location>
</feature>
<dbReference type="EMBL" id="CP077077">
    <property type="protein sequence ID" value="QXH56307.1"/>
    <property type="molecule type" value="Genomic_DNA"/>
</dbReference>
<protein>
    <submittedName>
        <fullName evidence="4">Pilus assembly protein PilP</fullName>
    </submittedName>
</protein>
<keyword evidence="1" id="KW-0175">Coiled coil</keyword>
<reference evidence="4 5" key="1">
    <citation type="journal article" date="2021" name="Microorganisms">
        <title>The Ever-Expanding Pseudomonas Genus: Description of 43 New Species and Partition of the Pseudomonas putida Group.</title>
        <authorList>
            <person name="Girard L."/>
            <person name="Lood C."/>
            <person name="Hofte M."/>
            <person name="Vandamme P."/>
            <person name="Rokni-Zadeh H."/>
            <person name="van Noort V."/>
            <person name="Lavigne R."/>
            <person name="De Mot R."/>
        </authorList>
    </citation>
    <scope>NUCLEOTIDE SEQUENCE [LARGE SCALE GENOMIC DNA]</scope>
    <source>
        <strain evidence="4 5">COW77</strain>
    </source>
</reference>